<feature type="compositionally biased region" description="Basic and acidic residues" evidence="1">
    <location>
        <begin position="93"/>
        <end position="106"/>
    </location>
</feature>
<reference evidence="3" key="1">
    <citation type="journal article" date="2013" name="Nat. Genet.">
        <title>The duck genome and transcriptome provide insight into an avian influenza virus reservoir species.</title>
        <authorList>
            <person name="Huang Y."/>
            <person name="Li Y."/>
            <person name="Burt D.W."/>
            <person name="Chen H."/>
            <person name="Zhang Y."/>
            <person name="Qian W."/>
            <person name="Kim H."/>
            <person name="Gan S."/>
            <person name="Zhao Y."/>
            <person name="Li J."/>
            <person name="Yi K."/>
            <person name="Feng H."/>
            <person name="Zhu P."/>
            <person name="Li B."/>
            <person name="Liu Q."/>
            <person name="Fairley S."/>
            <person name="Magor K.E."/>
            <person name="Du Z."/>
            <person name="Hu X."/>
            <person name="Goodman L."/>
            <person name="Tafer H."/>
            <person name="Vignal A."/>
            <person name="Lee T."/>
            <person name="Kim K.W."/>
            <person name="Sheng Z."/>
            <person name="An Y."/>
            <person name="Searle S."/>
            <person name="Herrero J."/>
            <person name="Groenen M.A."/>
            <person name="Crooijmans R.P."/>
            <person name="Faraut T."/>
            <person name="Cai Q."/>
            <person name="Webster R.G."/>
            <person name="Aldridge J.R."/>
            <person name="Warren W.C."/>
            <person name="Bartschat S."/>
            <person name="Kehr S."/>
            <person name="Marz M."/>
            <person name="Stadler P.F."/>
            <person name="Smith J."/>
            <person name="Kraus R.H."/>
            <person name="Zhao Y."/>
            <person name="Ren L."/>
            <person name="Fei J."/>
            <person name="Morisson M."/>
            <person name="Kaiser P."/>
            <person name="Griffin D.K."/>
            <person name="Rao M."/>
            <person name="Pitel F."/>
            <person name="Wang J."/>
            <person name="Li N."/>
        </authorList>
    </citation>
    <scope>NUCLEOTIDE SEQUENCE [LARGE SCALE GENOMIC DNA]</scope>
</reference>
<protein>
    <submittedName>
        <fullName evidence="2">Uncharacterized protein</fullName>
    </submittedName>
</protein>
<sequence>MGSKQKEILGSDDDALLKLFKDKMTVYKTIFPQKDIAFSGGGKGVSQLLLLSGELNTASWALLNVVHNLAGQSCGELGTIPAAAGAECAGVPNHEKRDSGPEEDRSQSGQHESQEGNYCKVFPCQQWHSLFFNIFTNLMSPVSKIAAAVCSNLAAVVGLAVRQPELLLLISSSVDQCCGDKTTTQHLGTVPAGVKKEYSYIRRSLKYGSKCEVKAEKAKATELARFTVNLTDGVTLTISTLFLKAIFFI</sequence>
<dbReference type="AlphaFoldDB" id="R0JRH1"/>
<gene>
    <name evidence="2" type="ORF">Anapl_09695</name>
</gene>
<evidence type="ECO:0000256" key="1">
    <source>
        <dbReference type="SAM" id="MobiDB-lite"/>
    </source>
</evidence>
<evidence type="ECO:0000313" key="2">
    <source>
        <dbReference type="EMBL" id="EOA99990.1"/>
    </source>
</evidence>
<accession>R0JRH1</accession>
<dbReference type="EMBL" id="KB743252">
    <property type="protein sequence ID" value="EOA99990.1"/>
    <property type="molecule type" value="Genomic_DNA"/>
</dbReference>
<feature type="region of interest" description="Disordered" evidence="1">
    <location>
        <begin position="90"/>
        <end position="114"/>
    </location>
</feature>
<keyword evidence="3" id="KW-1185">Reference proteome</keyword>
<name>R0JRH1_ANAPL</name>
<proteinExistence type="predicted"/>
<organism evidence="2 3">
    <name type="scientific">Anas platyrhynchos</name>
    <name type="common">Mallard</name>
    <name type="synonym">Anas boschas</name>
    <dbReference type="NCBI Taxonomy" id="8839"/>
    <lineage>
        <taxon>Eukaryota</taxon>
        <taxon>Metazoa</taxon>
        <taxon>Chordata</taxon>
        <taxon>Craniata</taxon>
        <taxon>Vertebrata</taxon>
        <taxon>Euteleostomi</taxon>
        <taxon>Archelosauria</taxon>
        <taxon>Archosauria</taxon>
        <taxon>Dinosauria</taxon>
        <taxon>Saurischia</taxon>
        <taxon>Theropoda</taxon>
        <taxon>Coelurosauria</taxon>
        <taxon>Aves</taxon>
        <taxon>Neognathae</taxon>
        <taxon>Galloanserae</taxon>
        <taxon>Anseriformes</taxon>
        <taxon>Anatidae</taxon>
        <taxon>Anatinae</taxon>
        <taxon>Anas</taxon>
    </lineage>
</organism>
<evidence type="ECO:0000313" key="3">
    <source>
        <dbReference type="Proteomes" id="UP000296049"/>
    </source>
</evidence>
<dbReference type="Proteomes" id="UP000296049">
    <property type="component" value="Unassembled WGS sequence"/>
</dbReference>